<protein>
    <recommendedName>
        <fullName evidence="5">Histidine kinase</fullName>
    </recommendedName>
</protein>
<dbReference type="AlphaFoldDB" id="A0A2M7XC55"/>
<dbReference type="Gene3D" id="1.10.10.10">
    <property type="entry name" value="Winged helix-like DNA-binding domain superfamily/Winged helix DNA-binding domain"/>
    <property type="match status" value="1"/>
</dbReference>
<dbReference type="EMBL" id="PFWU01000037">
    <property type="protein sequence ID" value="PJA45439.1"/>
    <property type="molecule type" value="Genomic_DNA"/>
</dbReference>
<dbReference type="SUPFAM" id="SSF55874">
    <property type="entry name" value="ATPase domain of HSP90 chaperone/DNA topoisomerase II/histidine kinase"/>
    <property type="match status" value="1"/>
</dbReference>
<dbReference type="Pfam" id="PF13581">
    <property type="entry name" value="HATPase_c_2"/>
    <property type="match status" value="1"/>
</dbReference>
<evidence type="ECO:0000259" key="2">
    <source>
        <dbReference type="Pfam" id="PF14213"/>
    </source>
</evidence>
<feature type="domain" description="Histidine kinase/HSP90-like ATPase" evidence="1">
    <location>
        <begin position="89"/>
        <end position="203"/>
    </location>
</feature>
<proteinExistence type="predicted"/>
<accession>A0A2M7XC55</accession>
<evidence type="ECO:0000259" key="1">
    <source>
        <dbReference type="Pfam" id="PF13581"/>
    </source>
</evidence>
<gene>
    <name evidence="3" type="ORF">CO174_03180</name>
</gene>
<evidence type="ECO:0000313" key="3">
    <source>
        <dbReference type="EMBL" id="PJA45439.1"/>
    </source>
</evidence>
<feature type="domain" description="DUF4325" evidence="2">
    <location>
        <begin position="279"/>
        <end position="333"/>
    </location>
</feature>
<dbReference type="InterPro" id="IPR003594">
    <property type="entry name" value="HATPase_dom"/>
</dbReference>
<reference evidence="4" key="1">
    <citation type="submission" date="2017-09" db="EMBL/GenBank/DDBJ databases">
        <title>Depth-based differentiation of microbial function through sediment-hosted aquifers and enrichment of novel symbionts in the deep terrestrial subsurface.</title>
        <authorList>
            <person name="Probst A.J."/>
            <person name="Ladd B."/>
            <person name="Jarett J.K."/>
            <person name="Geller-Mcgrath D.E."/>
            <person name="Sieber C.M.K."/>
            <person name="Emerson J.B."/>
            <person name="Anantharaman K."/>
            <person name="Thomas B.C."/>
            <person name="Malmstrom R."/>
            <person name="Stieglmeier M."/>
            <person name="Klingl A."/>
            <person name="Woyke T."/>
            <person name="Ryan C.M."/>
            <person name="Banfield J.F."/>
        </authorList>
    </citation>
    <scope>NUCLEOTIDE SEQUENCE [LARGE SCALE GENOMIC DNA]</scope>
</reference>
<organism evidence="3 4">
    <name type="scientific">Candidatus Uhrbacteria bacterium CG_4_9_14_3_um_filter_50_9</name>
    <dbReference type="NCBI Taxonomy" id="1975035"/>
    <lineage>
        <taxon>Bacteria</taxon>
        <taxon>Candidatus Uhriibacteriota</taxon>
    </lineage>
</organism>
<dbReference type="Proteomes" id="UP000229385">
    <property type="component" value="Unassembled WGS sequence"/>
</dbReference>
<dbReference type="Gene3D" id="3.30.565.10">
    <property type="entry name" value="Histidine kinase-like ATPase, C-terminal domain"/>
    <property type="match status" value="1"/>
</dbReference>
<name>A0A2M7XC55_9BACT</name>
<dbReference type="InterPro" id="IPR025474">
    <property type="entry name" value="DUF4325"/>
</dbReference>
<evidence type="ECO:0000313" key="4">
    <source>
        <dbReference type="Proteomes" id="UP000229385"/>
    </source>
</evidence>
<comment type="caution">
    <text evidence="3">The sequence shown here is derived from an EMBL/GenBank/DDBJ whole genome shotgun (WGS) entry which is preliminary data.</text>
</comment>
<sequence>MSVEFTKIKDFVEKHGQIQSQNVADMFSISRQAAQRKLQQLVVDGTLVKVGKTRGVRYVVPPKLDDGQPAYTRTLVNKRLQEHEVLEDVFAQLPVLRGLPENVQSIFRYAFSEMLNNAIDHSGSSKIDVRVDLPPAGLVFEIRDFGIGVFRNVMKKFGLASETEAVGELMKGKTTTQPQAHSGEGIFFTSKIADTFQLESFGQALTVANTIPDVFFRLLDTKVKGTRVRFIIQSRSSKHLIDVFREYESQDGEHDFDKTKIHVKLFTYGTVHVSRSQAKRILEHLPERFTHVILDFDSVPVIGQAFADEVFRVFQRKHPHVIIEATNTNEAVQFMIDRVAT</sequence>
<dbReference type="Pfam" id="PF14213">
    <property type="entry name" value="DUF4325"/>
    <property type="match status" value="1"/>
</dbReference>
<dbReference type="InterPro" id="IPR036890">
    <property type="entry name" value="HATPase_C_sf"/>
</dbReference>
<dbReference type="InterPro" id="IPR036388">
    <property type="entry name" value="WH-like_DNA-bd_sf"/>
</dbReference>
<evidence type="ECO:0008006" key="5">
    <source>
        <dbReference type="Google" id="ProtNLM"/>
    </source>
</evidence>